<evidence type="ECO:0000313" key="3">
    <source>
        <dbReference type="Proteomes" id="UP000238217"/>
    </source>
</evidence>
<evidence type="ECO:0000313" key="2">
    <source>
        <dbReference type="EMBL" id="PRZ16686.1"/>
    </source>
</evidence>
<dbReference type="InterPro" id="IPR036388">
    <property type="entry name" value="WH-like_DNA-bd_sf"/>
</dbReference>
<dbReference type="AlphaFoldDB" id="A0A2T0YMY4"/>
<dbReference type="Gene3D" id="1.10.10.10">
    <property type="entry name" value="Winged helix-like DNA-binding domain superfamily/Winged helix DNA-binding domain"/>
    <property type="match status" value="1"/>
</dbReference>
<evidence type="ECO:0000259" key="1">
    <source>
        <dbReference type="Pfam" id="PF13601"/>
    </source>
</evidence>
<dbReference type="Proteomes" id="UP000238217">
    <property type="component" value="Unassembled WGS sequence"/>
</dbReference>
<reference evidence="2 3" key="1">
    <citation type="submission" date="2018-03" db="EMBL/GenBank/DDBJ databases">
        <title>Comparative analysis of microorganisms from saline springs in Andes Mountain Range, Colombia.</title>
        <authorList>
            <person name="Rubin E."/>
        </authorList>
    </citation>
    <scope>NUCLEOTIDE SEQUENCE [LARGE SCALE GENOMIC DNA]</scope>
    <source>
        <strain evidence="2 3">CG 35</strain>
    </source>
</reference>
<sequence>MFPISGGTVTPEPHFDALIHAPQRLRICAMLSQASGIEFGEIQERTGLSKSALSKHLSQLTDAGYLSEEPFVFKGRSRLMLALTPAGHEAYLGHKEALQQLLEDQDS</sequence>
<gene>
    <name evidence="2" type="ORF">BCL67_1066</name>
</gene>
<proteinExistence type="predicted"/>
<feature type="domain" description="Winged helix DNA-binding" evidence="1">
    <location>
        <begin position="24"/>
        <end position="102"/>
    </location>
</feature>
<keyword evidence="3" id="KW-1185">Reference proteome</keyword>
<keyword evidence="2" id="KW-0238">DNA-binding</keyword>
<dbReference type="SUPFAM" id="SSF46785">
    <property type="entry name" value="Winged helix' DNA-binding domain"/>
    <property type="match status" value="1"/>
</dbReference>
<dbReference type="Pfam" id="PF13601">
    <property type="entry name" value="HTH_34"/>
    <property type="match status" value="1"/>
</dbReference>
<dbReference type="InterPro" id="IPR027395">
    <property type="entry name" value="WH_DNA-bd_dom"/>
</dbReference>
<dbReference type="InterPro" id="IPR036390">
    <property type="entry name" value="WH_DNA-bd_sf"/>
</dbReference>
<accession>A0A2T0YMY4</accession>
<comment type="caution">
    <text evidence="2">The sequence shown here is derived from an EMBL/GenBank/DDBJ whole genome shotgun (WGS) entry which is preliminary data.</text>
</comment>
<organism evidence="2 3">
    <name type="scientific">Nesterenkonia sandarakina</name>
    <dbReference type="NCBI Taxonomy" id="272918"/>
    <lineage>
        <taxon>Bacteria</taxon>
        <taxon>Bacillati</taxon>
        <taxon>Actinomycetota</taxon>
        <taxon>Actinomycetes</taxon>
        <taxon>Micrococcales</taxon>
        <taxon>Micrococcaceae</taxon>
        <taxon>Nesterenkonia</taxon>
    </lineage>
</organism>
<dbReference type="PANTHER" id="PTHR37318:SF1">
    <property type="entry name" value="BSL7504 PROTEIN"/>
    <property type="match status" value="1"/>
</dbReference>
<name>A0A2T0YMY4_9MICC</name>
<dbReference type="EMBL" id="PVTY01000006">
    <property type="protein sequence ID" value="PRZ16686.1"/>
    <property type="molecule type" value="Genomic_DNA"/>
</dbReference>
<dbReference type="CDD" id="cd00090">
    <property type="entry name" value="HTH_ARSR"/>
    <property type="match status" value="1"/>
</dbReference>
<dbReference type="InterPro" id="IPR011991">
    <property type="entry name" value="ArsR-like_HTH"/>
</dbReference>
<dbReference type="GO" id="GO:0003677">
    <property type="term" value="F:DNA binding"/>
    <property type="evidence" value="ECO:0007669"/>
    <property type="project" value="UniProtKB-KW"/>
</dbReference>
<protein>
    <submittedName>
        <fullName evidence="2">Winged helix DNA-binding protein</fullName>
    </submittedName>
</protein>
<dbReference type="RefSeq" id="WP_219886425.1">
    <property type="nucleotide sequence ID" value="NZ_PVTY01000006.1"/>
</dbReference>
<dbReference type="PANTHER" id="PTHR37318">
    <property type="entry name" value="BSL7504 PROTEIN"/>
    <property type="match status" value="1"/>
</dbReference>